<evidence type="ECO:0000313" key="2">
    <source>
        <dbReference type="Proteomes" id="UP000293568"/>
    </source>
</evidence>
<dbReference type="AlphaFoldDB" id="A0A4P6F3M6"/>
<dbReference type="Gene3D" id="3.40.50.2000">
    <property type="entry name" value="Glycogen Phosphorylase B"/>
    <property type="match status" value="1"/>
</dbReference>
<gene>
    <name evidence="1" type="ORF">ET464_16610</name>
</gene>
<proteinExistence type="predicted"/>
<sequence>MSDTDPQLYAVVPQQDVELHKVDGVFPSFDGLLPQLMALKPEKVVIDGPIDKLDVHFLQKLRLNGIRIMIINDAKERLPSDCYDAMVCCSIKYAGQSVNQTPVYLGPEYIILDDRFQKLKAGERFIPHEARRLLLSFGGTDPGRITPLAIDYLNRCAMEEIFHIDVILGTYSEPLDARLIESSRHHIQVFRGVSDMAERLYKTDIAIISGGMTLYEACSLGTPVMAINQNEEQQAEAAGFEAEQAIMNLGLHEACTLSHFSKQLNRLLRAETRLELSRRALRTIDGKGTDRIIAAIELM</sequence>
<dbReference type="OrthoDB" id="9805604at2"/>
<dbReference type="Proteomes" id="UP000293568">
    <property type="component" value="Chromosome"/>
</dbReference>
<evidence type="ECO:0000313" key="1">
    <source>
        <dbReference type="EMBL" id="QAY67767.1"/>
    </source>
</evidence>
<protein>
    <recommendedName>
        <fullName evidence="3">Glycosyl transferase family 28 C-terminal domain-containing protein</fullName>
    </recommendedName>
</protein>
<dbReference type="SUPFAM" id="SSF53756">
    <property type="entry name" value="UDP-Glycosyltransferase/glycogen phosphorylase"/>
    <property type="match status" value="1"/>
</dbReference>
<dbReference type="EMBL" id="CP035492">
    <property type="protein sequence ID" value="QAY67767.1"/>
    <property type="molecule type" value="Genomic_DNA"/>
</dbReference>
<reference evidence="1 2" key="1">
    <citation type="submission" date="2019-01" db="EMBL/GenBank/DDBJ databases">
        <title>Genome sequencing of strain FW100M-2.</title>
        <authorList>
            <person name="Heo J."/>
            <person name="Kim S.-J."/>
            <person name="Kim J.-S."/>
            <person name="Hong S.-B."/>
            <person name="Kwon S.-W."/>
        </authorList>
    </citation>
    <scope>NUCLEOTIDE SEQUENCE [LARGE SCALE GENOMIC DNA]</scope>
    <source>
        <strain evidence="1 2">FW100M-2</strain>
    </source>
</reference>
<keyword evidence="2" id="KW-1185">Reference proteome</keyword>
<name>A0A4P6F3M6_9BACL</name>
<accession>A0A4P6F3M6</accession>
<dbReference type="RefSeq" id="WP_129442887.1">
    <property type="nucleotide sequence ID" value="NZ_CP035492.1"/>
</dbReference>
<evidence type="ECO:0008006" key="3">
    <source>
        <dbReference type="Google" id="ProtNLM"/>
    </source>
</evidence>
<organism evidence="1 2">
    <name type="scientific">Paenibacillus protaetiae</name>
    <dbReference type="NCBI Taxonomy" id="2509456"/>
    <lineage>
        <taxon>Bacteria</taxon>
        <taxon>Bacillati</taxon>
        <taxon>Bacillota</taxon>
        <taxon>Bacilli</taxon>
        <taxon>Bacillales</taxon>
        <taxon>Paenibacillaceae</taxon>
        <taxon>Paenibacillus</taxon>
    </lineage>
</organism>
<dbReference type="KEGG" id="pprt:ET464_16610"/>